<dbReference type="EMBL" id="RIBY02000779">
    <property type="protein sequence ID" value="KAH9837489.1"/>
    <property type="molecule type" value="Genomic_DNA"/>
</dbReference>
<reference evidence="2 3" key="2">
    <citation type="journal article" date="2021" name="Curr. Genet.">
        <title>Genetic response to nitrogen starvation in the aggressive Eucalyptus foliar pathogen Teratosphaeria destructans.</title>
        <authorList>
            <person name="Havenga M."/>
            <person name="Wingfield B.D."/>
            <person name="Wingfield M.J."/>
            <person name="Dreyer L.L."/>
            <person name="Roets F."/>
            <person name="Aylward J."/>
        </authorList>
    </citation>
    <scope>NUCLEOTIDE SEQUENCE [LARGE SCALE GENOMIC DNA]</scope>
    <source>
        <strain evidence="2">CMW44962</strain>
    </source>
</reference>
<keyword evidence="3" id="KW-1185">Reference proteome</keyword>
<dbReference type="PANTHER" id="PTHR15615">
    <property type="match status" value="1"/>
</dbReference>
<feature type="compositionally biased region" description="Basic residues" evidence="1">
    <location>
        <begin position="568"/>
        <end position="579"/>
    </location>
</feature>
<dbReference type="GO" id="GO:0000307">
    <property type="term" value="C:cyclin-dependent protein kinase holoenzyme complex"/>
    <property type="evidence" value="ECO:0007669"/>
    <property type="project" value="TreeGrafter"/>
</dbReference>
<feature type="compositionally biased region" description="Low complexity" evidence="1">
    <location>
        <begin position="463"/>
        <end position="481"/>
    </location>
</feature>
<sequence length="704" mass="77446">MSSGLLDTGLHGYQLPYTRLGPEYEASITSSAPSSQDSVFSNVSSAQSSVSSSASDDFRLSQEEARDRCSSQYLQQQAHAGHAIAQEQAKLHYSLYQQHAAKHVPLYADVTSVPTEQRQHPRRSSLVRNQRPPPLTRQCERKTNFVDNLVDSATQMVEVIWPLSVVACRSEAGGGRGVLPLRTYIEETLRRSRTSYSTLQVALYYLILIKTEIPRTDFTMEQTVDCPATRALMCGRRMFLSALILASKYLQDRNYSAKAWSKMSGLKVCEINTNERTFLSKVCWKLHIPELIYKRWTDIVLKYTPHPQPPSPGQRSNASWKSIVPLLTPELDNIPLPHSQQSSPLARCPVTLDFASPAITPTHSTSVMNPMHVNSRSHESTPTPLTVLPRFLEPKPDLQPPTPALARMGPLPTPQMTPSSLASNTPAANVCGSRRPSMCSVMSMAQKAGFTRCVMDTYPGMLPSRRPSTSSTSTRSSPESLISDRSRSSRASSISSISTVSTNPSLAPNARACLARQATCRNVRLPLPMQTRDAGLGSQNKPVIIGDDTEMCSSPEAADFTPHDKALHAPHRHSKHAPHHPPVPTPSAESSRKRARPRGGRRTGLQEEVRLMLEEELDVMDSMEIDEDSDEASPTPAAAYATNMLARSNSTMCTKEVQPPASLLRRESSRVPVQRNDLGKSMKRACCSTRAISPSPAVMFGEVA</sequence>
<comment type="caution">
    <text evidence="2">The sequence shown here is derived from an EMBL/GenBank/DDBJ whole genome shotgun (WGS) entry which is preliminary data.</text>
</comment>
<feature type="region of interest" description="Disordered" evidence="1">
    <location>
        <begin position="460"/>
        <end position="506"/>
    </location>
</feature>
<dbReference type="Proteomes" id="UP001138500">
    <property type="component" value="Unassembled WGS sequence"/>
</dbReference>
<gene>
    <name evidence="2" type="ORF">Tdes44962_MAKER01845</name>
</gene>
<organism evidence="2 3">
    <name type="scientific">Teratosphaeria destructans</name>
    <dbReference type="NCBI Taxonomy" id="418781"/>
    <lineage>
        <taxon>Eukaryota</taxon>
        <taxon>Fungi</taxon>
        <taxon>Dikarya</taxon>
        <taxon>Ascomycota</taxon>
        <taxon>Pezizomycotina</taxon>
        <taxon>Dothideomycetes</taxon>
        <taxon>Dothideomycetidae</taxon>
        <taxon>Mycosphaerellales</taxon>
        <taxon>Teratosphaeriaceae</taxon>
        <taxon>Teratosphaeria</taxon>
    </lineage>
</organism>
<dbReference type="AlphaFoldDB" id="A0A9W7SWX9"/>
<dbReference type="Pfam" id="PF08613">
    <property type="entry name" value="Cyclin"/>
    <property type="match status" value="1"/>
</dbReference>
<name>A0A9W7SWX9_9PEZI</name>
<feature type="compositionally biased region" description="Polar residues" evidence="1">
    <location>
        <begin position="414"/>
        <end position="427"/>
    </location>
</feature>
<evidence type="ECO:0000256" key="1">
    <source>
        <dbReference type="SAM" id="MobiDB-lite"/>
    </source>
</evidence>
<evidence type="ECO:0000313" key="2">
    <source>
        <dbReference type="EMBL" id="KAH9837489.1"/>
    </source>
</evidence>
<dbReference type="OrthoDB" id="286814at2759"/>
<dbReference type="InterPro" id="IPR013922">
    <property type="entry name" value="Cyclin_PHO80-like"/>
</dbReference>
<feature type="region of interest" description="Disordered" evidence="1">
    <location>
        <begin position="114"/>
        <end position="136"/>
    </location>
</feature>
<accession>A0A9W7SWX9</accession>
<feature type="region of interest" description="Disordered" evidence="1">
    <location>
        <begin position="567"/>
        <end position="606"/>
    </location>
</feature>
<feature type="compositionally biased region" description="Low complexity" evidence="1">
    <location>
        <begin position="488"/>
        <end position="501"/>
    </location>
</feature>
<feature type="region of interest" description="Disordered" evidence="1">
    <location>
        <begin position="395"/>
        <end position="430"/>
    </location>
</feature>
<dbReference type="GO" id="GO:0005634">
    <property type="term" value="C:nucleus"/>
    <property type="evidence" value="ECO:0007669"/>
    <property type="project" value="TreeGrafter"/>
</dbReference>
<dbReference type="Gene3D" id="1.10.472.10">
    <property type="entry name" value="Cyclin-like"/>
    <property type="match status" value="1"/>
</dbReference>
<proteinExistence type="predicted"/>
<reference evidence="2 3" key="1">
    <citation type="journal article" date="2018" name="IMA Fungus">
        <title>IMA Genome-F 10: Nine draft genome sequences of Claviceps purpurea s.lat., including C. arundinis, C. humidiphila, and C. cf. spartinae, pseudomolecules for the pitch canker pathogen Fusarium circinatum, draft genome of Davidsoniella eucalypti, Grosmannia galeiformis, Quambalaria eucalypti, and Teratosphaeria destructans.</title>
        <authorList>
            <person name="Wingfield B.D."/>
            <person name="Liu M."/>
            <person name="Nguyen H.D."/>
            <person name="Lane F.A."/>
            <person name="Morgan S.W."/>
            <person name="De Vos L."/>
            <person name="Wilken P.M."/>
            <person name="Duong T.A."/>
            <person name="Aylward J."/>
            <person name="Coetzee M.P."/>
            <person name="Dadej K."/>
            <person name="De Beer Z.W."/>
            <person name="Findlay W."/>
            <person name="Havenga M."/>
            <person name="Kolarik M."/>
            <person name="Menzies J.G."/>
            <person name="Naidoo K."/>
            <person name="Pochopski O."/>
            <person name="Shoukouhi P."/>
            <person name="Santana Q.C."/>
            <person name="Seifert K.A."/>
            <person name="Soal N."/>
            <person name="Steenkamp E.T."/>
            <person name="Tatham C.T."/>
            <person name="van der Nest M.A."/>
            <person name="Wingfield M.J."/>
        </authorList>
    </citation>
    <scope>NUCLEOTIDE SEQUENCE [LARGE SCALE GENOMIC DNA]</scope>
    <source>
        <strain evidence="2">CMW44962</strain>
    </source>
</reference>
<dbReference type="GO" id="GO:0016538">
    <property type="term" value="F:cyclin-dependent protein serine/threonine kinase regulator activity"/>
    <property type="evidence" value="ECO:0007669"/>
    <property type="project" value="TreeGrafter"/>
</dbReference>
<evidence type="ECO:0000313" key="3">
    <source>
        <dbReference type="Proteomes" id="UP001138500"/>
    </source>
</evidence>
<dbReference type="GO" id="GO:0019901">
    <property type="term" value="F:protein kinase binding"/>
    <property type="evidence" value="ECO:0007669"/>
    <property type="project" value="InterPro"/>
</dbReference>
<dbReference type="CDD" id="cd20557">
    <property type="entry name" value="CYCLIN_ScPCL1-like"/>
    <property type="match status" value="1"/>
</dbReference>
<dbReference type="PANTHER" id="PTHR15615:SF36">
    <property type="entry name" value="PHO85 CYCLIN-5"/>
    <property type="match status" value="1"/>
</dbReference>
<protein>
    <submittedName>
        <fullName evidence="2">G1/S-specific cyclin pas1</fullName>
    </submittedName>
</protein>